<keyword evidence="2" id="KW-1185">Reference proteome</keyword>
<accession>A0A1B8YEU2</accession>
<name>A0A1B8YEU2_9GAMM</name>
<evidence type="ECO:0008006" key="3">
    <source>
        <dbReference type="Google" id="ProtNLM"/>
    </source>
</evidence>
<evidence type="ECO:0000313" key="1">
    <source>
        <dbReference type="EMBL" id="OCA53552.1"/>
    </source>
</evidence>
<organism evidence="1 2">
    <name type="scientific">Photorhabdus namnaonensis</name>
    <dbReference type="NCBI Taxonomy" id="1851568"/>
    <lineage>
        <taxon>Bacteria</taxon>
        <taxon>Pseudomonadati</taxon>
        <taxon>Pseudomonadota</taxon>
        <taxon>Gammaproteobacteria</taxon>
        <taxon>Enterobacterales</taxon>
        <taxon>Morganellaceae</taxon>
        <taxon>Photorhabdus</taxon>
    </lineage>
</organism>
<reference evidence="2" key="1">
    <citation type="submission" date="2015-11" db="EMBL/GenBank/DDBJ databases">
        <authorList>
            <person name="Tobias N.J."/>
            <person name="Mishra B."/>
            <person name="Gupta D.K."/>
            <person name="Thines M."/>
            <person name="Stinear T.P."/>
            <person name="Bode H.B."/>
        </authorList>
    </citation>
    <scope>NUCLEOTIDE SEQUENCE [LARGE SCALE GENOMIC DNA]</scope>
    <source>
        <strain evidence="2">PB45.5</strain>
    </source>
</reference>
<dbReference type="RefSeq" id="WP_065391525.1">
    <property type="nucleotide sequence ID" value="NZ_CAWMQN010000082.1"/>
</dbReference>
<gene>
    <name evidence="1" type="ORF">Phpb_03610</name>
</gene>
<dbReference type="PATRIC" id="fig|29488.15.peg.3963"/>
<proteinExistence type="predicted"/>
<protein>
    <recommendedName>
        <fullName evidence="3">Prevent host death protein, Phd antitoxin</fullName>
    </recommendedName>
</protein>
<dbReference type="Proteomes" id="UP000092665">
    <property type="component" value="Unassembled WGS sequence"/>
</dbReference>
<comment type="caution">
    <text evidence="1">The sequence shown here is derived from an EMBL/GenBank/DDBJ whole genome shotgun (WGS) entry which is preliminary data.</text>
</comment>
<evidence type="ECO:0000313" key="2">
    <source>
        <dbReference type="Proteomes" id="UP000092665"/>
    </source>
</evidence>
<dbReference type="AlphaFoldDB" id="A0A1B8YEU2"/>
<dbReference type="Gene3D" id="6.20.450.20">
    <property type="match status" value="1"/>
</dbReference>
<sequence length="155" mass="17422">MYTFTLEQLRATTNSGGVAGVTLKAEGGSFIVQIDTLKGEEAVLTKARSKEPRRFGNPVQAFTLLKGLGLVVGAFNVEQWEPDQKVTHRTRPDRAEALKRAHEAVEHDKWFREQVKQGLNEADDPNTVWVSHESAKQEMQRQREVLQARIAGKVK</sequence>
<dbReference type="EMBL" id="LOIC01000082">
    <property type="protein sequence ID" value="OCA53552.1"/>
    <property type="molecule type" value="Genomic_DNA"/>
</dbReference>